<evidence type="ECO:0000313" key="2">
    <source>
        <dbReference type="Proteomes" id="UP000441455"/>
    </source>
</evidence>
<organism evidence="1 2">
    <name type="scientific">Acidaminococcus fermentans</name>
    <dbReference type="NCBI Taxonomy" id="905"/>
    <lineage>
        <taxon>Bacteria</taxon>
        <taxon>Bacillati</taxon>
        <taxon>Bacillota</taxon>
        <taxon>Negativicutes</taxon>
        <taxon>Acidaminococcales</taxon>
        <taxon>Acidaminococcaceae</taxon>
        <taxon>Acidaminococcus</taxon>
    </lineage>
</organism>
<dbReference type="EMBL" id="VULN01000007">
    <property type="protein sequence ID" value="MSS82109.1"/>
    <property type="molecule type" value="Genomic_DNA"/>
</dbReference>
<proteinExistence type="predicted"/>
<dbReference type="AlphaFoldDB" id="A0A6N7VK85"/>
<protein>
    <submittedName>
        <fullName evidence="1">Phage gp6-like head-tail connector protein</fullName>
    </submittedName>
</protein>
<dbReference type="InterPro" id="IPR006450">
    <property type="entry name" value="Phage_HK97_gp6-like"/>
</dbReference>
<gene>
    <name evidence="1" type="ORF">FX155_05820</name>
</gene>
<dbReference type="Gene3D" id="1.10.3230.30">
    <property type="entry name" value="Phage gp6-like head-tail connector protein"/>
    <property type="match status" value="1"/>
</dbReference>
<reference evidence="1 2" key="1">
    <citation type="submission" date="2019-08" db="EMBL/GenBank/DDBJ databases">
        <title>In-depth cultivation of the pig gut microbiome towards novel bacterial diversity and tailored functional studies.</title>
        <authorList>
            <person name="Wylensek D."/>
            <person name="Hitch T.C.A."/>
            <person name="Clavel T."/>
        </authorList>
    </citation>
    <scope>NUCLEOTIDE SEQUENCE [LARGE SCALE GENOMIC DNA]</scope>
    <source>
        <strain evidence="1 2">WCA-389-WT-5B</strain>
    </source>
</reference>
<sequence length="94" mass="10803">MSMAVTGLITIEEAKAYLRIDGNEEDDMIARLIASSERLCLDTLRKEEPEETAAFKMAVLFSVAYLYEHREDADYHNLLLTLRSLLFGERKEAF</sequence>
<dbReference type="Pfam" id="PF05135">
    <property type="entry name" value="Phage_connect_1"/>
    <property type="match status" value="1"/>
</dbReference>
<dbReference type="InterPro" id="IPR021146">
    <property type="entry name" value="Phage_gp6-like_head-tail"/>
</dbReference>
<dbReference type="NCBIfam" id="TIGR01560">
    <property type="entry name" value="put_DNA_pack"/>
    <property type="match status" value="1"/>
</dbReference>
<name>A0A6N7VK85_ACIFE</name>
<comment type="caution">
    <text evidence="1">The sequence shown here is derived from an EMBL/GenBank/DDBJ whole genome shotgun (WGS) entry which is preliminary data.</text>
</comment>
<dbReference type="Proteomes" id="UP000441455">
    <property type="component" value="Unassembled WGS sequence"/>
</dbReference>
<dbReference type="RefSeq" id="WP_154488038.1">
    <property type="nucleotide sequence ID" value="NZ_VULN01000007.1"/>
</dbReference>
<dbReference type="CDD" id="cd08054">
    <property type="entry name" value="gp6"/>
    <property type="match status" value="1"/>
</dbReference>
<accession>A0A6N7VK85</accession>
<dbReference type="OrthoDB" id="5654at2"/>
<evidence type="ECO:0000313" key="1">
    <source>
        <dbReference type="EMBL" id="MSS82109.1"/>
    </source>
</evidence>